<gene>
    <name evidence="6" type="ORF">NIES267_59140</name>
</gene>
<evidence type="ECO:0000313" key="7">
    <source>
        <dbReference type="Proteomes" id="UP000218418"/>
    </source>
</evidence>
<protein>
    <recommendedName>
        <fullName evidence="8">Small integral membrane protein</fullName>
    </recommendedName>
</protein>
<keyword evidence="7" id="KW-1185">Reference proteome</keyword>
<keyword evidence="4 5" id="KW-0472">Membrane</keyword>
<dbReference type="InterPro" id="IPR044890">
    <property type="entry name" value="TMEM14_sf"/>
</dbReference>
<evidence type="ECO:0000256" key="5">
    <source>
        <dbReference type="SAM" id="Phobius"/>
    </source>
</evidence>
<reference evidence="6 7" key="1">
    <citation type="submission" date="2017-06" db="EMBL/GenBank/DDBJ databases">
        <title>Genome sequencing of cyanobaciteial culture collection at National Institute for Environmental Studies (NIES).</title>
        <authorList>
            <person name="Hirose Y."/>
            <person name="Shimura Y."/>
            <person name="Fujisawa T."/>
            <person name="Nakamura Y."/>
            <person name="Kawachi M."/>
        </authorList>
    </citation>
    <scope>NUCLEOTIDE SEQUENCE [LARGE SCALE GENOMIC DNA]</scope>
    <source>
        <strain evidence="6 7">NIES-267</strain>
    </source>
</reference>
<feature type="transmembrane region" description="Helical" evidence="5">
    <location>
        <begin position="6"/>
        <end position="22"/>
    </location>
</feature>
<dbReference type="PANTHER" id="PTHR12668:SF43">
    <property type="entry name" value="TRANSMEMBRANE PROTEIN 14 HOMOLOG"/>
    <property type="match status" value="1"/>
</dbReference>
<proteinExistence type="predicted"/>
<sequence length="105" mass="10782">MQSIIAASLYGILSVIGGIIGYKSAGSKVSLISGTISGLLLLTAAFVQLQGQAWGLTLAVIITSILMVVFAIRLAKTRKLMPAGLMVILGLVTLVVMLLPNGVTG</sequence>
<accession>A0A1Z4LYV2</accession>
<evidence type="ECO:0000256" key="4">
    <source>
        <dbReference type="ARBA" id="ARBA00023136"/>
    </source>
</evidence>
<feature type="transmembrane region" description="Helical" evidence="5">
    <location>
        <begin position="53"/>
        <end position="72"/>
    </location>
</feature>
<dbReference type="GO" id="GO:0016020">
    <property type="term" value="C:membrane"/>
    <property type="evidence" value="ECO:0007669"/>
    <property type="project" value="UniProtKB-SubCell"/>
</dbReference>
<name>A0A1Z4LYV2_9CYAN</name>
<dbReference type="EMBL" id="AP018227">
    <property type="protein sequence ID" value="BAY86407.1"/>
    <property type="molecule type" value="Genomic_DNA"/>
</dbReference>
<organism evidence="6 7">
    <name type="scientific">Calothrix parasitica NIES-267</name>
    <dbReference type="NCBI Taxonomy" id="1973488"/>
    <lineage>
        <taxon>Bacteria</taxon>
        <taxon>Bacillati</taxon>
        <taxon>Cyanobacteriota</taxon>
        <taxon>Cyanophyceae</taxon>
        <taxon>Nostocales</taxon>
        <taxon>Calotrichaceae</taxon>
        <taxon>Calothrix</taxon>
    </lineage>
</organism>
<comment type="subcellular location">
    <subcellularLocation>
        <location evidence="1">Membrane</location>
    </subcellularLocation>
</comment>
<evidence type="ECO:0000256" key="2">
    <source>
        <dbReference type="ARBA" id="ARBA00022692"/>
    </source>
</evidence>
<evidence type="ECO:0008006" key="8">
    <source>
        <dbReference type="Google" id="ProtNLM"/>
    </source>
</evidence>
<dbReference type="Pfam" id="PF03647">
    <property type="entry name" value="Tmemb_14"/>
    <property type="match status" value="1"/>
</dbReference>
<dbReference type="Gene3D" id="1.10.10.1740">
    <property type="entry name" value="Transmembrane protein 14-like"/>
    <property type="match status" value="1"/>
</dbReference>
<dbReference type="AlphaFoldDB" id="A0A1Z4LYV2"/>
<dbReference type="OrthoDB" id="468294at2"/>
<feature type="transmembrane region" description="Helical" evidence="5">
    <location>
        <begin position="84"/>
        <end position="103"/>
    </location>
</feature>
<dbReference type="InterPro" id="IPR005349">
    <property type="entry name" value="TMEM14"/>
</dbReference>
<dbReference type="Proteomes" id="UP000218418">
    <property type="component" value="Chromosome"/>
</dbReference>
<keyword evidence="2 5" id="KW-0812">Transmembrane</keyword>
<feature type="transmembrane region" description="Helical" evidence="5">
    <location>
        <begin position="29"/>
        <end position="47"/>
    </location>
</feature>
<keyword evidence="3 5" id="KW-1133">Transmembrane helix</keyword>
<evidence type="ECO:0000313" key="6">
    <source>
        <dbReference type="EMBL" id="BAY86407.1"/>
    </source>
</evidence>
<dbReference type="PANTHER" id="PTHR12668">
    <property type="entry name" value="TRANSMEMBRANE PROTEIN 14, 15"/>
    <property type="match status" value="1"/>
</dbReference>
<evidence type="ECO:0000256" key="3">
    <source>
        <dbReference type="ARBA" id="ARBA00022989"/>
    </source>
</evidence>
<evidence type="ECO:0000256" key="1">
    <source>
        <dbReference type="ARBA" id="ARBA00004370"/>
    </source>
</evidence>